<dbReference type="AlphaFoldDB" id="A0A0C9WVU2"/>
<dbReference type="HOGENOM" id="CLU_2190184_0_0_1"/>
<proteinExistence type="predicted"/>
<accession>A0A0C9WVU2</accession>
<evidence type="ECO:0000313" key="2">
    <source>
        <dbReference type="Proteomes" id="UP000054477"/>
    </source>
</evidence>
<protein>
    <submittedName>
        <fullName evidence="1">Uncharacterized protein</fullName>
    </submittedName>
</protein>
<dbReference type="Proteomes" id="UP000054477">
    <property type="component" value="Unassembled WGS sequence"/>
</dbReference>
<name>A0A0C9WVU2_9AGAR</name>
<sequence>MSTTSTAKFFKSLRNNCLAYKSQVPAPPSADPTDVVASLVPSSIVPAASDGPEGSQRQTRWFVDPARCLGVNPLGASCNIFDDVCCQGFCLPVALFVVSQRKTSCLPAREFAPFIFAHLVPIIHCPLPPFSW</sequence>
<reference evidence="2" key="2">
    <citation type="submission" date="2015-01" db="EMBL/GenBank/DDBJ databases">
        <title>Evolutionary Origins and Diversification of the Mycorrhizal Mutualists.</title>
        <authorList>
            <consortium name="DOE Joint Genome Institute"/>
            <consortium name="Mycorrhizal Genomics Consortium"/>
            <person name="Kohler A."/>
            <person name="Kuo A."/>
            <person name="Nagy L.G."/>
            <person name="Floudas D."/>
            <person name="Copeland A."/>
            <person name="Barry K.W."/>
            <person name="Cichocki N."/>
            <person name="Veneault-Fourrey C."/>
            <person name="LaButti K."/>
            <person name="Lindquist E.A."/>
            <person name="Lipzen A."/>
            <person name="Lundell T."/>
            <person name="Morin E."/>
            <person name="Murat C."/>
            <person name="Riley R."/>
            <person name="Ohm R."/>
            <person name="Sun H."/>
            <person name="Tunlid A."/>
            <person name="Henrissat B."/>
            <person name="Grigoriev I.V."/>
            <person name="Hibbett D.S."/>
            <person name="Martin F."/>
        </authorList>
    </citation>
    <scope>NUCLEOTIDE SEQUENCE [LARGE SCALE GENOMIC DNA]</scope>
    <source>
        <strain evidence="2">LaAM-08-1</strain>
    </source>
</reference>
<gene>
    <name evidence="1" type="ORF">K443DRAFT_419501</name>
</gene>
<reference evidence="1 2" key="1">
    <citation type="submission" date="2014-04" db="EMBL/GenBank/DDBJ databases">
        <authorList>
            <consortium name="DOE Joint Genome Institute"/>
            <person name="Kuo A."/>
            <person name="Kohler A."/>
            <person name="Nagy L.G."/>
            <person name="Floudas D."/>
            <person name="Copeland A."/>
            <person name="Barry K.W."/>
            <person name="Cichocki N."/>
            <person name="Veneault-Fourrey C."/>
            <person name="LaButti K."/>
            <person name="Lindquist E.A."/>
            <person name="Lipzen A."/>
            <person name="Lundell T."/>
            <person name="Morin E."/>
            <person name="Murat C."/>
            <person name="Sun H."/>
            <person name="Tunlid A."/>
            <person name="Henrissat B."/>
            <person name="Grigoriev I.V."/>
            <person name="Hibbett D.S."/>
            <person name="Martin F."/>
            <person name="Nordberg H.P."/>
            <person name="Cantor M.N."/>
            <person name="Hua S.X."/>
        </authorList>
    </citation>
    <scope>NUCLEOTIDE SEQUENCE [LARGE SCALE GENOMIC DNA]</scope>
    <source>
        <strain evidence="1 2">LaAM-08-1</strain>
    </source>
</reference>
<dbReference type="OrthoDB" id="3110064at2759"/>
<evidence type="ECO:0000313" key="1">
    <source>
        <dbReference type="EMBL" id="KIJ92888.1"/>
    </source>
</evidence>
<dbReference type="EMBL" id="KN838878">
    <property type="protein sequence ID" value="KIJ92888.1"/>
    <property type="molecule type" value="Genomic_DNA"/>
</dbReference>
<keyword evidence="2" id="KW-1185">Reference proteome</keyword>
<organism evidence="1 2">
    <name type="scientific">Laccaria amethystina LaAM-08-1</name>
    <dbReference type="NCBI Taxonomy" id="1095629"/>
    <lineage>
        <taxon>Eukaryota</taxon>
        <taxon>Fungi</taxon>
        <taxon>Dikarya</taxon>
        <taxon>Basidiomycota</taxon>
        <taxon>Agaricomycotina</taxon>
        <taxon>Agaricomycetes</taxon>
        <taxon>Agaricomycetidae</taxon>
        <taxon>Agaricales</taxon>
        <taxon>Agaricineae</taxon>
        <taxon>Hydnangiaceae</taxon>
        <taxon>Laccaria</taxon>
    </lineage>
</organism>